<feature type="active site" description="Glycyl thioester intermediate" evidence="3">
    <location>
        <position position="277"/>
    </location>
</feature>
<dbReference type="InterPro" id="IPR023313">
    <property type="entry name" value="UBQ-conjugating_AS"/>
</dbReference>
<dbReference type="HOGENOM" id="CLU_748196_0_0_1"/>
<keyword evidence="1" id="KW-0808">Transferase</keyword>
<comment type="similarity">
    <text evidence="4">Belongs to the ubiquitin-conjugating enzyme family.</text>
</comment>
<dbReference type="GO" id="GO:0005524">
    <property type="term" value="F:ATP binding"/>
    <property type="evidence" value="ECO:0007669"/>
    <property type="project" value="UniProtKB-UniRule"/>
</dbReference>
<dbReference type="PROSITE" id="PS50127">
    <property type="entry name" value="UBC_2"/>
    <property type="match status" value="1"/>
</dbReference>
<feature type="compositionally biased region" description="Acidic residues" evidence="5">
    <location>
        <begin position="351"/>
        <end position="361"/>
    </location>
</feature>
<dbReference type="STRING" id="1381753.V2XQK3"/>
<proteinExistence type="inferred from homology"/>
<dbReference type="InterPro" id="IPR016135">
    <property type="entry name" value="UBQ-conjugating_enzyme/RWD"/>
</dbReference>
<gene>
    <name evidence="8" type="ORF">Moror_7362</name>
</gene>
<dbReference type="AlphaFoldDB" id="V2XQK3"/>
<protein>
    <submittedName>
        <fullName evidence="8">Ubiquitin-conjugating enzyme h</fullName>
    </submittedName>
</protein>
<keyword evidence="6" id="KW-0812">Transmembrane</keyword>
<sequence length="370" mass="41676">MPLFRENPVRSVAAVIGALAIGYLLTKILSSFNAFHLTQTAIAMLAIAALMLFVTMHHRREGHLLTQTQEEMVLIAGFGLFWLAILLAWQGTGQRGTAASPETGTGRPESSGQLRERSRGLPYPCSRGDYYCVVEEYSGGHNHFNSNPHLPIYLSPSQRHSTTIQDIPLSHYDEYHLPFFLDAETDNGQCIYASQSKRRIETDVMKLLMSDYEVSLVNDNMQEFYVLFHGPDETPFANGVWKIHVELPDQYPYKSPSIGFMNKIFHPNIDELSGSVCLDVINQTWSPMFDMINIFEVFLPQLLRYPNPNDPLNGEAAALLMRHPKEYDAKVKDYVQRFATKEAANAAASDDKDEDEDEEMSDIGSISDGE</sequence>
<dbReference type="PROSITE" id="PS00183">
    <property type="entry name" value="UBC_1"/>
    <property type="match status" value="1"/>
</dbReference>
<dbReference type="PANTHER" id="PTHR24068">
    <property type="entry name" value="UBIQUITIN-CONJUGATING ENZYME E2"/>
    <property type="match status" value="1"/>
</dbReference>
<feature type="region of interest" description="Disordered" evidence="5">
    <location>
        <begin position="96"/>
        <end position="119"/>
    </location>
</feature>
<dbReference type="OrthoDB" id="269518at2759"/>
<dbReference type="GO" id="GO:0016740">
    <property type="term" value="F:transferase activity"/>
    <property type="evidence" value="ECO:0007669"/>
    <property type="project" value="UniProtKB-KW"/>
</dbReference>
<keyword evidence="6" id="KW-0472">Membrane</keyword>
<reference evidence="8 9" key="1">
    <citation type="journal article" date="2014" name="BMC Genomics">
        <title>Genome and secretome analysis of the hemibiotrophic fungal pathogen, Moniliophthora roreri, which causes frosty pod rot disease of cacao: mechanisms of the biotrophic and necrotrophic phases.</title>
        <authorList>
            <person name="Meinhardt L.W."/>
            <person name="Costa G.G.L."/>
            <person name="Thomazella D.P.T."/>
            <person name="Teixeira P.J.P.L."/>
            <person name="Carazzolle M.F."/>
            <person name="Schuster S.C."/>
            <person name="Carlson J.E."/>
            <person name="Guiltinan M.J."/>
            <person name="Mieczkowski P."/>
            <person name="Farmer A."/>
            <person name="Ramaraj T."/>
            <person name="Crozier J."/>
            <person name="Davis R.E."/>
            <person name="Shao J."/>
            <person name="Melnick R.L."/>
            <person name="Pereira G.A.G."/>
            <person name="Bailey B.A."/>
        </authorList>
    </citation>
    <scope>NUCLEOTIDE SEQUENCE [LARGE SCALE GENOMIC DNA]</scope>
    <source>
        <strain evidence="8 9">MCA 2997</strain>
    </source>
</reference>
<dbReference type="FunFam" id="3.10.110.10:FF:000061">
    <property type="entry name" value="Ubiquitin-conjugating enzyme E2 8"/>
    <property type="match status" value="1"/>
</dbReference>
<dbReference type="Gene3D" id="3.10.110.10">
    <property type="entry name" value="Ubiquitin Conjugating Enzyme"/>
    <property type="match status" value="1"/>
</dbReference>
<feature type="transmembrane region" description="Helical" evidence="6">
    <location>
        <begin position="35"/>
        <end position="53"/>
    </location>
</feature>
<dbReference type="CDD" id="cd23797">
    <property type="entry name" value="UBCc_UBE2H"/>
    <property type="match status" value="1"/>
</dbReference>
<dbReference type="KEGG" id="mrr:Moror_7362"/>
<comment type="caution">
    <text evidence="8">The sequence shown here is derived from an EMBL/GenBank/DDBJ whole genome shotgun (WGS) entry which is preliminary data.</text>
</comment>
<accession>V2XQK3</accession>
<keyword evidence="4" id="KW-0547">Nucleotide-binding</keyword>
<evidence type="ECO:0000313" key="9">
    <source>
        <dbReference type="Proteomes" id="UP000017559"/>
    </source>
</evidence>
<evidence type="ECO:0000256" key="2">
    <source>
        <dbReference type="ARBA" id="ARBA00022786"/>
    </source>
</evidence>
<feature type="compositionally biased region" description="Polar residues" evidence="5">
    <location>
        <begin position="96"/>
        <end position="113"/>
    </location>
</feature>
<dbReference type="EMBL" id="AWSO01000055">
    <property type="protein sequence ID" value="ESK96017.1"/>
    <property type="molecule type" value="Genomic_DNA"/>
</dbReference>
<evidence type="ECO:0000256" key="5">
    <source>
        <dbReference type="SAM" id="MobiDB-lite"/>
    </source>
</evidence>
<evidence type="ECO:0000256" key="3">
    <source>
        <dbReference type="PROSITE-ProRule" id="PRU10133"/>
    </source>
</evidence>
<dbReference type="SMART" id="SM00212">
    <property type="entry name" value="UBCc"/>
    <property type="match status" value="1"/>
</dbReference>
<dbReference type="Pfam" id="PF00179">
    <property type="entry name" value="UQ_con"/>
    <property type="match status" value="1"/>
</dbReference>
<keyword evidence="4" id="KW-0067">ATP-binding</keyword>
<dbReference type="InterPro" id="IPR000608">
    <property type="entry name" value="UBC"/>
</dbReference>
<keyword evidence="2 4" id="KW-0833">Ubl conjugation pathway</keyword>
<dbReference type="SUPFAM" id="SSF54495">
    <property type="entry name" value="UBC-like"/>
    <property type="match status" value="1"/>
</dbReference>
<feature type="region of interest" description="Disordered" evidence="5">
    <location>
        <begin position="343"/>
        <end position="370"/>
    </location>
</feature>
<dbReference type="Proteomes" id="UP000017559">
    <property type="component" value="Unassembled WGS sequence"/>
</dbReference>
<name>V2XQK3_MONRO</name>
<evidence type="ECO:0000313" key="8">
    <source>
        <dbReference type="EMBL" id="ESK96017.1"/>
    </source>
</evidence>
<evidence type="ECO:0000256" key="4">
    <source>
        <dbReference type="RuleBase" id="RU362109"/>
    </source>
</evidence>
<feature type="domain" description="UBC core" evidence="7">
    <location>
        <begin position="195"/>
        <end position="340"/>
    </location>
</feature>
<feature type="transmembrane region" description="Helical" evidence="6">
    <location>
        <begin position="12"/>
        <end position="29"/>
    </location>
</feature>
<organism evidence="8 9">
    <name type="scientific">Moniliophthora roreri (strain MCA 2997)</name>
    <name type="common">Cocoa frosty pod rot fungus</name>
    <name type="synonym">Crinipellis roreri</name>
    <dbReference type="NCBI Taxonomy" id="1381753"/>
    <lineage>
        <taxon>Eukaryota</taxon>
        <taxon>Fungi</taxon>
        <taxon>Dikarya</taxon>
        <taxon>Basidiomycota</taxon>
        <taxon>Agaricomycotina</taxon>
        <taxon>Agaricomycetes</taxon>
        <taxon>Agaricomycetidae</taxon>
        <taxon>Agaricales</taxon>
        <taxon>Marasmiineae</taxon>
        <taxon>Marasmiaceae</taxon>
        <taxon>Moniliophthora</taxon>
    </lineage>
</organism>
<feature type="transmembrane region" description="Helical" evidence="6">
    <location>
        <begin position="73"/>
        <end position="91"/>
    </location>
</feature>
<evidence type="ECO:0000256" key="6">
    <source>
        <dbReference type="SAM" id="Phobius"/>
    </source>
</evidence>
<evidence type="ECO:0000259" key="7">
    <source>
        <dbReference type="PROSITE" id="PS50127"/>
    </source>
</evidence>
<evidence type="ECO:0000256" key="1">
    <source>
        <dbReference type="ARBA" id="ARBA00022679"/>
    </source>
</evidence>
<keyword evidence="9" id="KW-1185">Reference proteome</keyword>
<keyword evidence="6" id="KW-1133">Transmembrane helix</keyword>